<sequence length="800" mass="87225">MVEVRRKRILVDGRARILLSGEVHYFRLDRADWADRIDALAAAGCDAVASYIPWLCHETPDGAIDLDGRSRPELDLGAFIDLCADRGLFFLARPGPFVMAELKNEGLPFRLYDEHPEIRPVTWDGRPAPSRTVDYLAPAFLSEVRRWYAAVMPVLASRLVTRGGNVIAVQLDNEIGMLSWVTKAPDLTDHVLADFGQWLAARYDAETLERRYPFPIDDPAARARGVRSPDDAYAPALMVDLGHYMRHRFARYVATLREYAEAEGVRGVPFIVNIHGTGGGRGTEFPVGISQLMESYAGVPGMVSGSDHYLGDLTTGNAADLYLINAFMDAVHDADQPLTSVEFEAGDGDYARDLAVVYDPSAIDLKTRLCVAQGNRLLNFYLFAGGVNPRLASSVGDGNDRISFTGEHHGVGAPVGADGRLGRSYEPTKAVAHTIRRMEAWLATMDEEHDDLAMAFVPDLYLTDTAYPASARTRTIVENLERHRFGGPGQRMARALVLAGYRFGAVTLPGSLDATTTPVLALGSPGYLDEVVQRSLVDYLSEGGRLLLCGEVPSHDLEGRPCALLRDALGLTPRGTRVGDNRFYLSVRAAGWAAPRPEERVSYAQLFAPTSGTTILTEYDSGAGCGFEIEVGDGRAVVVTTDYPSRDLAFYRAAVERLGVSPGLRHDAEHAHLLLTSTGNDKGERFVHVLNLDGYDATFRLYEHGQALFGGHPVSLRGRQGVMLPVNLHLDGAKLRYATAEILALDGDALTFPVPDSGLVVALETERTVVVDAPARVCREDGLQIVHAAGGQRTVTLRWT</sequence>
<dbReference type="InterPro" id="IPR001944">
    <property type="entry name" value="Glycoside_Hdrlase_35"/>
</dbReference>
<dbReference type="PRINTS" id="PR00742">
    <property type="entry name" value="GLHYDRLASE35"/>
</dbReference>
<reference evidence="5 6" key="1">
    <citation type="submission" date="2018-08" db="EMBL/GenBank/DDBJ databases">
        <title>Sequencing the genomes of 1000 actinobacteria strains.</title>
        <authorList>
            <person name="Klenk H.-P."/>
        </authorList>
    </citation>
    <scope>NUCLEOTIDE SEQUENCE [LARGE SCALE GENOMIC DNA]</scope>
    <source>
        <strain evidence="5 6">DSM 22891</strain>
    </source>
</reference>
<evidence type="ECO:0000259" key="3">
    <source>
        <dbReference type="Pfam" id="PF01301"/>
    </source>
</evidence>
<evidence type="ECO:0000259" key="4">
    <source>
        <dbReference type="Pfam" id="PF22369"/>
    </source>
</evidence>
<dbReference type="InterPro" id="IPR031330">
    <property type="entry name" value="Gly_Hdrlase_35_cat"/>
</dbReference>
<dbReference type="Proteomes" id="UP000256485">
    <property type="component" value="Unassembled WGS sequence"/>
</dbReference>
<dbReference type="OrthoDB" id="9813184at2"/>
<dbReference type="PANTHER" id="PTHR23421">
    <property type="entry name" value="BETA-GALACTOSIDASE RELATED"/>
    <property type="match status" value="1"/>
</dbReference>
<dbReference type="InterPro" id="IPR029062">
    <property type="entry name" value="Class_I_gatase-like"/>
</dbReference>
<feature type="domain" description="GLMA-like second" evidence="4">
    <location>
        <begin position="490"/>
        <end position="572"/>
    </location>
</feature>
<protein>
    <submittedName>
        <fullName evidence="5">Beta-galactosidase</fullName>
    </submittedName>
</protein>
<evidence type="ECO:0000256" key="2">
    <source>
        <dbReference type="RuleBase" id="RU003679"/>
    </source>
</evidence>
<evidence type="ECO:0000313" key="5">
    <source>
        <dbReference type="EMBL" id="REF37596.1"/>
    </source>
</evidence>
<dbReference type="SUPFAM" id="SSF51445">
    <property type="entry name" value="(Trans)glycosidases"/>
    <property type="match status" value="1"/>
</dbReference>
<name>A0A3D9V8H5_THECX</name>
<comment type="caution">
    <text evidence="5">The sequence shown here is derived from an EMBL/GenBank/DDBJ whole genome shotgun (WGS) entry which is preliminary data.</text>
</comment>
<proteinExistence type="inferred from homology"/>
<comment type="similarity">
    <text evidence="1 2">Belongs to the glycosyl hydrolase 35 family.</text>
</comment>
<gene>
    <name evidence="5" type="ORF">DFJ64_3040</name>
</gene>
<dbReference type="InterPro" id="IPR017853">
    <property type="entry name" value="GH"/>
</dbReference>
<dbReference type="GO" id="GO:0005975">
    <property type="term" value="P:carbohydrate metabolic process"/>
    <property type="evidence" value="ECO:0007669"/>
    <property type="project" value="InterPro"/>
</dbReference>
<dbReference type="RefSeq" id="WP_115852125.1">
    <property type="nucleotide sequence ID" value="NZ_QTUC01000001.1"/>
</dbReference>
<dbReference type="GO" id="GO:0004553">
    <property type="term" value="F:hydrolase activity, hydrolyzing O-glycosyl compounds"/>
    <property type="evidence" value="ECO:0007669"/>
    <property type="project" value="InterPro"/>
</dbReference>
<accession>A0A3D9V8H5</accession>
<dbReference type="AlphaFoldDB" id="A0A3D9V8H5"/>
<dbReference type="EMBL" id="QTUC01000001">
    <property type="protein sequence ID" value="REF37596.1"/>
    <property type="molecule type" value="Genomic_DNA"/>
</dbReference>
<dbReference type="Gene3D" id="3.20.20.80">
    <property type="entry name" value="Glycosidases"/>
    <property type="match status" value="1"/>
</dbReference>
<feature type="domain" description="Glycoside hydrolase 35 catalytic" evidence="3">
    <location>
        <begin position="9"/>
        <end position="178"/>
    </location>
</feature>
<keyword evidence="6" id="KW-1185">Reference proteome</keyword>
<dbReference type="Pfam" id="PF01301">
    <property type="entry name" value="Glyco_hydro_35"/>
    <property type="match status" value="1"/>
</dbReference>
<dbReference type="Gene3D" id="3.40.50.880">
    <property type="match status" value="1"/>
</dbReference>
<dbReference type="Pfam" id="PF22369">
    <property type="entry name" value="GLMA_2nd"/>
    <property type="match status" value="1"/>
</dbReference>
<organism evidence="5 6">
    <name type="scientific">Thermasporomyces composti</name>
    <dbReference type="NCBI Taxonomy" id="696763"/>
    <lineage>
        <taxon>Bacteria</taxon>
        <taxon>Bacillati</taxon>
        <taxon>Actinomycetota</taxon>
        <taxon>Actinomycetes</taxon>
        <taxon>Propionibacteriales</taxon>
        <taxon>Nocardioidaceae</taxon>
        <taxon>Thermasporomyces</taxon>
    </lineage>
</organism>
<evidence type="ECO:0000313" key="6">
    <source>
        <dbReference type="Proteomes" id="UP000256485"/>
    </source>
</evidence>
<evidence type="ECO:0000256" key="1">
    <source>
        <dbReference type="ARBA" id="ARBA00009809"/>
    </source>
</evidence>
<dbReference type="InterPro" id="IPR054746">
    <property type="entry name" value="GLMA-like_second"/>
</dbReference>